<comment type="caution">
    <text evidence="3">The sequence shown here is derived from an EMBL/GenBank/DDBJ whole genome shotgun (WGS) entry which is preliminary data.</text>
</comment>
<name>A0A2N8NLY7_STREU</name>
<sequence>MTAAATKASSAEKLAAKDAEAAEAPTHFEHRGVTFTVPHPLDMPIGLMDAEDEIEAVKLMLGKDQWEAYKRTGATLRDFQPFADKIAAAQGHDDAGN</sequence>
<evidence type="ECO:0000313" key="2">
    <source>
        <dbReference type="EMBL" id="MBB5123236.1"/>
    </source>
</evidence>
<protein>
    <submittedName>
        <fullName evidence="3">Uncharacterized protein</fullName>
    </submittedName>
</protein>
<feature type="region of interest" description="Disordered" evidence="1">
    <location>
        <begin position="1"/>
        <end position="31"/>
    </location>
</feature>
<accession>A0A2N8NLY7</accession>
<evidence type="ECO:0000313" key="3">
    <source>
        <dbReference type="EMBL" id="PNE29781.1"/>
    </source>
</evidence>
<dbReference type="AlphaFoldDB" id="A0A2N8NLY7"/>
<reference evidence="3" key="2">
    <citation type="submission" date="2015-07" db="EMBL/GenBank/DDBJ databases">
        <authorList>
            <person name="Noorani M."/>
        </authorList>
    </citation>
    <scope>NUCLEOTIDE SEQUENCE [LARGE SCALE GENOMIC DNA]</scope>
    <source>
        <strain evidence="3">ATCC 27428</strain>
    </source>
</reference>
<dbReference type="Proteomes" id="UP000528608">
    <property type="component" value="Unassembled WGS sequence"/>
</dbReference>
<reference evidence="2 5" key="3">
    <citation type="submission" date="2020-08" db="EMBL/GenBank/DDBJ databases">
        <title>Genomic Encyclopedia of Type Strains, Phase III (KMG-III): the genomes of soil and plant-associated and newly described type strains.</title>
        <authorList>
            <person name="Whitman W."/>
        </authorList>
    </citation>
    <scope>NUCLEOTIDE SEQUENCE [LARGE SCALE GENOMIC DNA]</scope>
    <source>
        <strain evidence="2 5">CECT 3259</strain>
    </source>
</reference>
<dbReference type="EMBL" id="LGUI01000017">
    <property type="protein sequence ID" value="PNE29781.1"/>
    <property type="molecule type" value="Genomic_DNA"/>
</dbReference>
<evidence type="ECO:0000313" key="4">
    <source>
        <dbReference type="Proteomes" id="UP000235945"/>
    </source>
</evidence>
<proteinExistence type="predicted"/>
<dbReference type="OrthoDB" id="4758227at2"/>
<organism evidence="3 4">
    <name type="scientific">Streptomyces eurocidicus</name>
    <name type="common">Streptoverticillium eurocidicus</name>
    <dbReference type="NCBI Taxonomy" id="66423"/>
    <lineage>
        <taxon>Bacteria</taxon>
        <taxon>Bacillati</taxon>
        <taxon>Actinomycetota</taxon>
        <taxon>Actinomycetes</taxon>
        <taxon>Kitasatosporales</taxon>
        <taxon>Streptomycetaceae</taxon>
        <taxon>Streptomyces</taxon>
    </lineage>
</organism>
<feature type="compositionally biased region" description="Low complexity" evidence="1">
    <location>
        <begin position="1"/>
        <end position="13"/>
    </location>
</feature>
<keyword evidence="4" id="KW-1185">Reference proteome</keyword>
<dbReference type="RefSeq" id="WP_102922219.1">
    <property type="nucleotide sequence ID" value="NZ_JACHJF010000052.1"/>
</dbReference>
<evidence type="ECO:0000256" key="1">
    <source>
        <dbReference type="SAM" id="MobiDB-lite"/>
    </source>
</evidence>
<dbReference type="Proteomes" id="UP000235945">
    <property type="component" value="Unassembled WGS sequence"/>
</dbReference>
<evidence type="ECO:0000313" key="5">
    <source>
        <dbReference type="Proteomes" id="UP000528608"/>
    </source>
</evidence>
<feature type="compositionally biased region" description="Basic and acidic residues" evidence="1">
    <location>
        <begin position="14"/>
        <end position="31"/>
    </location>
</feature>
<dbReference type="EMBL" id="JACHJF010000052">
    <property type="protein sequence ID" value="MBB5123236.1"/>
    <property type="molecule type" value="Genomic_DNA"/>
</dbReference>
<reference evidence="4" key="1">
    <citation type="submission" date="2015-07" db="EMBL/GenBank/DDBJ databases">
        <authorList>
            <person name="Graham D.E."/>
            <person name="Giannone R.J."/>
            <person name="Gulvik C.A."/>
            <person name="Hettich R.L."/>
            <person name="Klingeman D.M."/>
            <person name="Mahan K.M."/>
            <person name="Parry R.J."/>
            <person name="Spain J.C."/>
        </authorList>
    </citation>
    <scope>NUCLEOTIDE SEQUENCE [LARGE SCALE GENOMIC DNA]</scope>
    <source>
        <strain evidence="4">ATCC 27428</strain>
    </source>
</reference>
<gene>
    <name evidence="3" type="ORF">AF335_33040</name>
    <name evidence="2" type="ORF">FHS36_006716</name>
</gene>